<feature type="domain" description="Methyltransferase type 11" evidence="1">
    <location>
        <begin position="76"/>
        <end position="172"/>
    </location>
</feature>
<dbReference type="GO" id="GO:0008757">
    <property type="term" value="F:S-adenosylmethionine-dependent methyltransferase activity"/>
    <property type="evidence" value="ECO:0007669"/>
    <property type="project" value="InterPro"/>
</dbReference>
<sequence>MNKKTNELEQLKNNINQNNMVFEGKKKQHSRLDIDAVRKAYKRYASLYDTWFGPVMQRGRKESIERLNCRSGEIILEVGVGTGLSLPLYPRDVQIIGIDISPEMLEQARARKENLGLDNVIELRVMNAECMDFPDNYFDKVAATYVASVVPHPERLVNELKRVCKPNGELFILNHFQSVNPALATVERLLTPLSRFLGFHPDLCLESFVKETSLEVIDITSTNLFGYWKLVRARNNKRFSEEIINQPLVKIAASQ</sequence>
<dbReference type="InterPro" id="IPR013216">
    <property type="entry name" value="Methyltransf_11"/>
</dbReference>
<dbReference type="Pfam" id="PF08241">
    <property type="entry name" value="Methyltransf_11"/>
    <property type="match status" value="1"/>
</dbReference>
<dbReference type="PANTHER" id="PTHR45036:SF1">
    <property type="entry name" value="METHYLTRANSFERASE LIKE 7A"/>
    <property type="match status" value="1"/>
</dbReference>
<dbReference type="AlphaFoldDB" id="A0A1Q2SNP7"/>
<accession>A0A1Q2SNP7</accession>
<evidence type="ECO:0000313" key="3">
    <source>
        <dbReference type="Proteomes" id="UP000243679"/>
    </source>
</evidence>
<dbReference type="InterPro" id="IPR052356">
    <property type="entry name" value="Thiol_S-MT"/>
</dbReference>
<dbReference type="SUPFAM" id="SSF53335">
    <property type="entry name" value="S-adenosyl-L-methionine-dependent methyltransferases"/>
    <property type="match status" value="1"/>
</dbReference>
<proteinExistence type="predicted"/>
<dbReference type="Proteomes" id="UP000243679">
    <property type="component" value="Chromosome"/>
</dbReference>
<dbReference type="PANTHER" id="PTHR45036">
    <property type="entry name" value="METHYLTRANSFERASE LIKE 7B"/>
    <property type="match status" value="1"/>
</dbReference>
<reference evidence="2 3" key="1">
    <citation type="journal article" date="2017" name="ISME J.">
        <title>An acid-tolerant ammonia-oxidizing ?-proteobacterium from soil.</title>
        <authorList>
            <person name="Hayatsu M."/>
            <person name="Tago K."/>
            <person name="Uchiyama I."/>
            <person name="Toyoda A."/>
            <person name="Wang Y."/>
            <person name="Shimomura Y."/>
            <person name="Okubo T."/>
            <person name="Kurisu F."/>
            <person name="Hirono Y."/>
            <person name="Nonaka K."/>
            <person name="Akiyama H."/>
            <person name="Itoh T."/>
            <person name="Takami H."/>
        </authorList>
    </citation>
    <scope>NUCLEOTIDE SEQUENCE [LARGE SCALE GENOMIC DNA]</scope>
    <source>
        <strain evidence="2 3">TAO100</strain>
    </source>
</reference>
<name>A0A1Q2SNP7_9GAMM</name>
<evidence type="ECO:0000313" key="2">
    <source>
        <dbReference type="EMBL" id="BAW80768.1"/>
    </source>
</evidence>
<dbReference type="InterPro" id="IPR029063">
    <property type="entry name" value="SAM-dependent_MTases_sf"/>
</dbReference>
<keyword evidence="2" id="KW-0489">Methyltransferase</keyword>
<dbReference type="KEGG" id="ntt:TAO_1398"/>
<evidence type="ECO:0000259" key="1">
    <source>
        <dbReference type="Pfam" id="PF08241"/>
    </source>
</evidence>
<dbReference type="GO" id="GO:0032259">
    <property type="term" value="P:methylation"/>
    <property type="evidence" value="ECO:0007669"/>
    <property type="project" value="UniProtKB-KW"/>
</dbReference>
<dbReference type="RefSeq" id="WP_231910618.1">
    <property type="nucleotide sequence ID" value="NZ_AP014836.1"/>
</dbReference>
<keyword evidence="2" id="KW-0808">Transferase</keyword>
<organism evidence="2 3">
    <name type="scientific">Candidatus Nitrosoglobus terrae</name>
    <dbReference type="NCBI Taxonomy" id="1630141"/>
    <lineage>
        <taxon>Bacteria</taxon>
        <taxon>Pseudomonadati</taxon>
        <taxon>Pseudomonadota</taxon>
        <taxon>Gammaproteobacteria</taxon>
        <taxon>Chromatiales</taxon>
        <taxon>Chromatiaceae</taxon>
        <taxon>Candidatus Nitrosoglobus</taxon>
    </lineage>
</organism>
<dbReference type="CDD" id="cd02440">
    <property type="entry name" value="AdoMet_MTases"/>
    <property type="match status" value="1"/>
</dbReference>
<gene>
    <name evidence="2" type="ORF">TAO_1398</name>
</gene>
<dbReference type="Gene3D" id="3.40.50.150">
    <property type="entry name" value="Vaccinia Virus protein VP39"/>
    <property type="match status" value="1"/>
</dbReference>
<keyword evidence="3" id="KW-1185">Reference proteome</keyword>
<protein>
    <submittedName>
        <fullName evidence="2">Phosphatidylethanolamine N-methyltransferase</fullName>
    </submittedName>
</protein>
<dbReference type="EMBL" id="AP014836">
    <property type="protein sequence ID" value="BAW80768.1"/>
    <property type="molecule type" value="Genomic_DNA"/>
</dbReference>